<dbReference type="AlphaFoldDB" id="A0ABD0XYA6"/>
<keyword evidence="4" id="KW-1185">Reference proteome</keyword>
<dbReference type="Proteomes" id="UP001558652">
    <property type="component" value="Unassembled WGS sequence"/>
</dbReference>
<sequence>MVSKRRNMFHKNKKQETTEIGIEIESESDEDCLSMDPAKKEEEPVSPVAKPPPRYKFRKRSSFACCVWLEDRRWDWLRPLLDDYALQARYFLAALFVLAALAVVAGGFVQQSRVATTTAAAAS</sequence>
<evidence type="ECO:0000313" key="4">
    <source>
        <dbReference type="Proteomes" id="UP001558652"/>
    </source>
</evidence>
<feature type="transmembrane region" description="Helical" evidence="2">
    <location>
        <begin position="90"/>
        <end position="109"/>
    </location>
</feature>
<feature type="region of interest" description="Disordered" evidence="1">
    <location>
        <begin position="28"/>
        <end position="51"/>
    </location>
</feature>
<name>A0ABD0XYA6_9HEMI</name>
<proteinExistence type="predicted"/>
<evidence type="ECO:0000256" key="2">
    <source>
        <dbReference type="SAM" id="Phobius"/>
    </source>
</evidence>
<evidence type="ECO:0000313" key="3">
    <source>
        <dbReference type="EMBL" id="KAL1116237.1"/>
    </source>
</evidence>
<evidence type="ECO:0000256" key="1">
    <source>
        <dbReference type="SAM" id="MobiDB-lite"/>
    </source>
</evidence>
<dbReference type="EMBL" id="JBFDAA010000018">
    <property type="protein sequence ID" value="KAL1116237.1"/>
    <property type="molecule type" value="Genomic_DNA"/>
</dbReference>
<gene>
    <name evidence="3" type="ORF">AAG570_005732</name>
</gene>
<protein>
    <submittedName>
        <fullName evidence="3">Uncharacterized protein</fullName>
    </submittedName>
</protein>
<keyword evidence="2" id="KW-0472">Membrane</keyword>
<reference evidence="3 4" key="1">
    <citation type="submission" date="2024-07" db="EMBL/GenBank/DDBJ databases">
        <title>Chromosome-level genome assembly of the water stick insect Ranatra chinensis (Heteroptera: Nepidae).</title>
        <authorList>
            <person name="Liu X."/>
        </authorList>
    </citation>
    <scope>NUCLEOTIDE SEQUENCE [LARGE SCALE GENOMIC DNA]</scope>
    <source>
        <strain evidence="3">Cailab_2021Rc</strain>
        <tissue evidence="3">Muscle</tissue>
    </source>
</reference>
<keyword evidence="2" id="KW-0812">Transmembrane</keyword>
<accession>A0ABD0XYA6</accession>
<comment type="caution">
    <text evidence="3">The sequence shown here is derived from an EMBL/GenBank/DDBJ whole genome shotgun (WGS) entry which is preliminary data.</text>
</comment>
<keyword evidence="2" id="KW-1133">Transmembrane helix</keyword>
<organism evidence="3 4">
    <name type="scientific">Ranatra chinensis</name>
    <dbReference type="NCBI Taxonomy" id="642074"/>
    <lineage>
        <taxon>Eukaryota</taxon>
        <taxon>Metazoa</taxon>
        <taxon>Ecdysozoa</taxon>
        <taxon>Arthropoda</taxon>
        <taxon>Hexapoda</taxon>
        <taxon>Insecta</taxon>
        <taxon>Pterygota</taxon>
        <taxon>Neoptera</taxon>
        <taxon>Paraneoptera</taxon>
        <taxon>Hemiptera</taxon>
        <taxon>Heteroptera</taxon>
        <taxon>Panheteroptera</taxon>
        <taxon>Nepomorpha</taxon>
        <taxon>Nepidae</taxon>
        <taxon>Ranatrinae</taxon>
        <taxon>Ranatra</taxon>
    </lineage>
</organism>